<sequence length="107" mass="12827">MNRIEWIIDIETYAWIAMWYAAIWITQFSLQLFLTGLFTLFITLVNFQTWKEQKAKKKKAQDTAKSVKELRKDWWKKALKEAKGNEEKAWMLYGKRVFAETIRESSA</sequence>
<evidence type="ECO:0000313" key="2">
    <source>
        <dbReference type="EMBL" id="KKN60122.1"/>
    </source>
</evidence>
<feature type="transmembrane region" description="Helical" evidence="1">
    <location>
        <begin position="32"/>
        <end position="50"/>
    </location>
</feature>
<feature type="transmembrane region" description="Helical" evidence="1">
    <location>
        <begin position="7"/>
        <end position="26"/>
    </location>
</feature>
<keyword evidence="1" id="KW-0472">Membrane</keyword>
<protein>
    <submittedName>
        <fullName evidence="2">Uncharacterized protein</fullName>
    </submittedName>
</protein>
<proteinExistence type="predicted"/>
<evidence type="ECO:0000256" key="1">
    <source>
        <dbReference type="SAM" id="Phobius"/>
    </source>
</evidence>
<dbReference type="EMBL" id="LAZR01000704">
    <property type="protein sequence ID" value="KKN60122.1"/>
    <property type="molecule type" value="Genomic_DNA"/>
</dbReference>
<gene>
    <name evidence="2" type="ORF">LCGC14_0535000</name>
</gene>
<dbReference type="AlphaFoldDB" id="A0A0F9SCU1"/>
<comment type="caution">
    <text evidence="2">The sequence shown here is derived from an EMBL/GenBank/DDBJ whole genome shotgun (WGS) entry which is preliminary data.</text>
</comment>
<keyword evidence="1" id="KW-1133">Transmembrane helix</keyword>
<accession>A0A0F9SCU1</accession>
<reference evidence="2" key="1">
    <citation type="journal article" date="2015" name="Nature">
        <title>Complex archaea that bridge the gap between prokaryotes and eukaryotes.</title>
        <authorList>
            <person name="Spang A."/>
            <person name="Saw J.H."/>
            <person name="Jorgensen S.L."/>
            <person name="Zaremba-Niedzwiedzka K."/>
            <person name="Martijn J."/>
            <person name="Lind A.E."/>
            <person name="van Eijk R."/>
            <person name="Schleper C."/>
            <person name="Guy L."/>
            <person name="Ettema T.J."/>
        </authorList>
    </citation>
    <scope>NUCLEOTIDE SEQUENCE</scope>
</reference>
<keyword evidence="1" id="KW-0812">Transmembrane</keyword>
<name>A0A0F9SCU1_9ZZZZ</name>
<organism evidence="2">
    <name type="scientific">marine sediment metagenome</name>
    <dbReference type="NCBI Taxonomy" id="412755"/>
    <lineage>
        <taxon>unclassified sequences</taxon>
        <taxon>metagenomes</taxon>
        <taxon>ecological metagenomes</taxon>
    </lineage>
</organism>